<feature type="compositionally biased region" description="Low complexity" evidence="1">
    <location>
        <begin position="50"/>
        <end position="67"/>
    </location>
</feature>
<comment type="caution">
    <text evidence="2">The sequence shown here is derived from an EMBL/GenBank/DDBJ whole genome shotgun (WGS) entry which is preliminary data.</text>
</comment>
<protein>
    <submittedName>
        <fullName evidence="2">Uncharacterized protein</fullName>
    </submittedName>
</protein>
<reference evidence="2 3" key="1">
    <citation type="submission" date="2019-05" db="EMBL/GenBank/DDBJ databases">
        <title>Another draft genome of Portunus trituberculatus and its Hox gene families provides insights of decapod evolution.</title>
        <authorList>
            <person name="Jeong J.-H."/>
            <person name="Song I."/>
            <person name="Kim S."/>
            <person name="Choi T."/>
            <person name="Kim D."/>
            <person name="Ryu S."/>
            <person name="Kim W."/>
        </authorList>
    </citation>
    <scope>NUCLEOTIDE SEQUENCE [LARGE SCALE GENOMIC DNA]</scope>
    <source>
        <tissue evidence="2">Muscle</tissue>
    </source>
</reference>
<accession>A0A5B7IAC3</accession>
<sequence>MMTGHKKLRGHRRLSVLQEEKLVWVRTSRDDMTQWDLPSPTPPVTKNNHENNTTSISNNNTNINSDIHNNHQRQ</sequence>
<name>A0A5B7IAC3_PORTR</name>
<proteinExistence type="predicted"/>
<dbReference type="Proteomes" id="UP000324222">
    <property type="component" value="Unassembled WGS sequence"/>
</dbReference>
<dbReference type="AlphaFoldDB" id="A0A5B7IAC3"/>
<feature type="region of interest" description="Disordered" evidence="1">
    <location>
        <begin position="29"/>
        <end position="74"/>
    </location>
</feature>
<dbReference type="EMBL" id="VSRR010054753">
    <property type="protein sequence ID" value="MPC80692.1"/>
    <property type="molecule type" value="Genomic_DNA"/>
</dbReference>
<gene>
    <name evidence="2" type="ORF">E2C01_075279</name>
</gene>
<evidence type="ECO:0000313" key="3">
    <source>
        <dbReference type="Proteomes" id="UP000324222"/>
    </source>
</evidence>
<evidence type="ECO:0000256" key="1">
    <source>
        <dbReference type="SAM" id="MobiDB-lite"/>
    </source>
</evidence>
<evidence type="ECO:0000313" key="2">
    <source>
        <dbReference type="EMBL" id="MPC80692.1"/>
    </source>
</evidence>
<organism evidence="2 3">
    <name type="scientific">Portunus trituberculatus</name>
    <name type="common">Swimming crab</name>
    <name type="synonym">Neptunus trituberculatus</name>
    <dbReference type="NCBI Taxonomy" id="210409"/>
    <lineage>
        <taxon>Eukaryota</taxon>
        <taxon>Metazoa</taxon>
        <taxon>Ecdysozoa</taxon>
        <taxon>Arthropoda</taxon>
        <taxon>Crustacea</taxon>
        <taxon>Multicrustacea</taxon>
        <taxon>Malacostraca</taxon>
        <taxon>Eumalacostraca</taxon>
        <taxon>Eucarida</taxon>
        <taxon>Decapoda</taxon>
        <taxon>Pleocyemata</taxon>
        <taxon>Brachyura</taxon>
        <taxon>Eubrachyura</taxon>
        <taxon>Portunoidea</taxon>
        <taxon>Portunidae</taxon>
        <taxon>Portuninae</taxon>
        <taxon>Portunus</taxon>
    </lineage>
</organism>
<keyword evidence="3" id="KW-1185">Reference proteome</keyword>